<proteinExistence type="predicted"/>
<name>A0A3B0RQZ9_9ZZZZ</name>
<gene>
    <name evidence="1" type="ORF">MNBD_ALPHA04-313</name>
</gene>
<accession>A0A3B0RQZ9</accession>
<reference evidence="1" key="1">
    <citation type="submission" date="2018-06" db="EMBL/GenBank/DDBJ databases">
        <authorList>
            <person name="Zhirakovskaya E."/>
        </authorList>
    </citation>
    <scope>NUCLEOTIDE SEQUENCE</scope>
</reference>
<sequence length="130" mass="14895">MFFRIGHVGVQIRQILANLVDWIPTCNGSKSYRGHYCAREYDDSLRRYKPILEHTCSNSDGAWDLPRPAPAETELALVEELFSFCQVRQPAHSARKALDEFGSIPKFFHAPERRLKSIGIDSATLQYQIK</sequence>
<dbReference type="AlphaFoldDB" id="A0A3B0RQZ9"/>
<dbReference type="EMBL" id="UOEF01000002">
    <property type="protein sequence ID" value="VAV86973.1"/>
    <property type="molecule type" value="Genomic_DNA"/>
</dbReference>
<organism evidence="1">
    <name type="scientific">hydrothermal vent metagenome</name>
    <dbReference type="NCBI Taxonomy" id="652676"/>
    <lineage>
        <taxon>unclassified sequences</taxon>
        <taxon>metagenomes</taxon>
        <taxon>ecological metagenomes</taxon>
    </lineage>
</organism>
<feature type="non-terminal residue" evidence="1">
    <location>
        <position position="130"/>
    </location>
</feature>
<protein>
    <submittedName>
        <fullName evidence="1">Uncharacterized protein</fullName>
    </submittedName>
</protein>
<evidence type="ECO:0000313" key="1">
    <source>
        <dbReference type="EMBL" id="VAV86973.1"/>
    </source>
</evidence>